<evidence type="ECO:0000313" key="1">
    <source>
        <dbReference type="EMBL" id="SOD67416.1"/>
    </source>
</evidence>
<dbReference type="RefSeq" id="WP_141514680.1">
    <property type="nucleotide sequence ID" value="NZ_OCNE01000031.1"/>
</dbReference>
<reference evidence="1 2" key="1">
    <citation type="submission" date="2017-09" db="EMBL/GenBank/DDBJ databases">
        <authorList>
            <person name="Ehlers B."/>
            <person name="Leendertz F.H."/>
        </authorList>
    </citation>
    <scope>NUCLEOTIDE SEQUENCE [LARGE SCALE GENOMIC DNA]</scope>
    <source>
        <strain evidence="1 2">CGMCC 4.7095</strain>
    </source>
</reference>
<dbReference type="OrthoDB" id="9972338at2"/>
<evidence type="ECO:0000313" key="2">
    <source>
        <dbReference type="Proteomes" id="UP000219072"/>
    </source>
</evidence>
<name>A0A286E942_9ACTN</name>
<organism evidence="1 2">
    <name type="scientific">Streptomyces zhaozhouensis</name>
    <dbReference type="NCBI Taxonomy" id="1300267"/>
    <lineage>
        <taxon>Bacteria</taxon>
        <taxon>Bacillati</taxon>
        <taxon>Actinomycetota</taxon>
        <taxon>Actinomycetes</taxon>
        <taxon>Kitasatosporales</taxon>
        <taxon>Streptomycetaceae</taxon>
        <taxon>Streptomyces</taxon>
    </lineage>
</organism>
<gene>
    <name evidence="1" type="ORF">SAMN06297387_13110</name>
</gene>
<keyword evidence="2" id="KW-1185">Reference proteome</keyword>
<dbReference type="EMBL" id="OCNE01000031">
    <property type="protein sequence ID" value="SOD67416.1"/>
    <property type="molecule type" value="Genomic_DNA"/>
</dbReference>
<protein>
    <submittedName>
        <fullName evidence="1">Uncharacterized protein</fullName>
    </submittedName>
</protein>
<proteinExistence type="predicted"/>
<sequence>MSSLPPGVTGAIRIALEANLRYYHEISPRDLPLCDLYVDVVQALKSVYEASPEIAVSLVAHALRNVSTPDVMIERAVPLQDAAECLRHSMTRDVGGEWTYEQAQGFVTAALIAD</sequence>
<dbReference type="Proteomes" id="UP000219072">
    <property type="component" value="Unassembled WGS sequence"/>
</dbReference>
<accession>A0A286E942</accession>
<dbReference type="AlphaFoldDB" id="A0A286E942"/>